<dbReference type="Pfam" id="PF17877">
    <property type="entry name" value="Dis3l2_C_term"/>
    <property type="match status" value="1"/>
</dbReference>
<dbReference type="GO" id="GO:0000175">
    <property type="term" value="F:3'-5'-RNA exonuclease activity"/>
    <property type="evidence" value="ECO:0007669"/>
    <property type="project" value="TreeGrafter"/>
</dbReference>
<dbReference type="InterPro" id="IPR041093">
    <property type="entry name" value="Dis3l2-like_C"/>
</dbReference>
<dbReference type="AlphaFoldDB" id="A0A9P6UVQ2"/>
<sequence>MFKQDQKFYLNKESCQKSANQCNLRKDAAKLAEEQSNHLYLSALLQHLTQSKGEVIRDAIVVQVMDNAFDVLVPEFAFEKRIHLDQLPLERFYWNEETDVLKLYWGTQAFKTADDEQADGQASRRQSLSPNQPLSLQDAAVPDFKPRAGGFHAMDHPDDATNAYDDERGLFDDDSDYDDEDVRPTPHSQGVDDSSDELAHNLSKIKTFGHVQVLISAEMNVSPPVIKVVPLNPFVKST</sequence>
<name>A0A9P6UVQ2_9FUNG</name>
<protein>
    <recommendedName>
        <fullName evidence="2">DIS3L2 C-terminal domain-containing protein</fullName>
    </recommendedName>
</protein>
<dbReference type="Gene3D" id="2.40.50.140">
    <property type="entry name" value="Nucleic acid-binding proteins"/>
    <property type="match status" value="1"/>
</dbReference>
<dbReference type="GO" id="GO:0006402">
    <property type="term" value="P:mRNA catabolic process"/>
    <property type="evidence" value="ECO:0007669"/>
    <property type="project" value="TreeGrafter"/>
</dbReference>
<evidence type="ECO:0000313" key="4">
    <source>
        <dbReference type="Proteomes" id="UP000823405"/>
    </source>
</evidence>
<dbReference type="PANTHER" id="PTHR23355">
    <property type="entry name" value="RIBONUCLEASE"/>
    <property type="match status" value="1"/>
</dbReference>
<feature type="compositionally biased region" description="Polar residues" evidence="1">
    <location>
        <begin position="123"/>
        <end position="135"/>
    </location>
</feature>
<dbReference type="InterPro" id="IPR012340">
    <property type="entry name" value="NA-bd_OB-fold"/>
</dbReference>
<dbReference type="GO" id="GO:0000932">
    <property type="term" value="C:P-body"/>
    <property type="evidence" value="ECO:0007669"/>
    <property type="project" value="TreeGrafter"/>
</dbReference>
<keyword evidence="4" id="KW-1185">Reference proteome</keyword>
<comment type="caution">
    <text evidence="3">The sequence shown here is derived from an EMBL/GenBank/DDBJ whole genome shotgun (WGS) entry which is preliminary data.</text>
</comment>
<feature type="domain" description="DIS3L2 C-terminal" evidence="2">
    <location>
        <begin position="53"/>
        <end position="132"/>
    </location>
</feature>
<feature type="compositionally biased region" description="Basic and acidic residues" evidence="1">
    <location>
        <begin position="153"/>
        <end position="171"/>
    </location>
</feature>
<dbReference type="PANTHER" id="PTHR23355:SF9">
    <property type="entry name" value="DIS3-LIKE EXONUCLEASE 2"/>
    <property type="match status" value="1"/>
</dbReference>
<dbReference type="OrthoDB" id="2290509at2759"/>
<accession>A0A9P6UVQ2</accession>
<organism evidence="3 4">
    <name type="scientific">Linnemannia gamsii</name>
    <dbReference type="NCBI Taxonomy" id="64522"/>
    <lineage>
        <taxon>Eukaryota</taxon>
        <taxon>Fungi</taxon>
        <taxon>Fungi incertae sedis</taxon>
        <taxon>Mucoromycota</taxon>
        <taxon>Mortierellomycotina</taxon>
        <taxon>Mortierellomycetes</taxon>
        <taxon>Mortierellales</taxon>
        <taxon>Mortierellaceae</taxon>
        <taxon>Linnemannia</taxon>
    </lineage>
</organism>
<feature type="compositionally biased region" description="Acidic residues" evidence="1">
    <location>
        <begin position="172"/>
        <end position="181"/>
    </location>
</feature>
<reference evidence="3" key="1">
    <citation type="journal article" date="2020" name="Fungal Divers.">
        <title>Resolving the Mortierellaceae phylogeny through synthesis of multi-gene phylogenetics and phylogenomics.</title>
        <authorList>
            <person name="Vandepol N."/>
            <person name="Liber J."/>
            <person name="Desiro A."/>
            <person name="Na H."/>
            <person name="Kennedy M."/>
            <person name="Barry K."/>
            <person name="Grigoriev I.V."/>
            <person name="Miller A.N."/>
            <person name="O'Donnell K."/>
            <person name="Stajich J.E."/>
            <person name="Bonito G."/>
        </authorList>
    </citation>
    <scope>NUCLEOTIDE SEQUENCE</scope>
    <source>
        <strain evidence="3">NVP60</strain>
    </source>
</reference>
<evidence type="ECO:0000313" key="3">
    <source>
        <dbReference type="EMBL" id="KAG0321782.1"/>
    </source>
</evidence>
<proteinExistence type="predicted"/>
<dbReference type="InterPro" id="IPR050180">
    <property type="entry name" value="RNR_Ribonuclease"/>
</dbReference>
<dbReference type="Proteomes" id="UP000823405">
    <property type="component" value="Unassembled WGS sequence"/>
</dbReference>
<feature type="region of interest" description="Disordered" evidence="1">
    <location>
        <begin position="115"/>
        <end position="195"/>
    </location>
</feature>
<evidence type="ECO:0000259" key="2">
    <source>
        <dbReference type="Pfam" id="PF17877"/>
    </source>
</evidence>
<evidence type="ECO:0000256" key="1">
    <source>
        <dbReference type="SAM" id="MobiDB-lite"/>
    </source>
</evidence>
<gene>
    <name evidence="3" type="ORF">BGZ97_010461</name>
</gene>
<dbReference type="EMBL" id="JAAAIN010000054">
    <property type="protein sequence ID" value="KAG0321782.1"/>
    <property type="molecule type" value="Genomic_DNA"/>
</dbReference>